<evidence type="ECO:0000313" key="1">
    <source>
        <dbReference type="EMBL" id="KAF5910093.1"/>
    </source>
</evidence>
<evidence type="ECO:0000313" key="2">
    <source>
        <dbReference type="Proteomes" id="UP000727407"/>
    </source>
</evidence>
<name>A0A8J5C9W2_CLAMG</name>
<feature type="non-terminal residue" evidence="1">
    <location>
        <position position="1"/>
    </location>
</feature>
<dbReference type="Proteomes" id="UP000727407">
    <property type="component" value="Unassembled WGS sequence"/>
</dbReference>
<protein>
    <submittedName>
        <fullName evidence="1">Protein-glucosylgalactosylhydroxylysine glucosidase</fullName>
    </submittedName>
</protein>
<dbReference type="AlphaFoldDB" id="A0A8J5C9W2"/>
<accession>A0A8J5C9W2</accession>
<gene>
    <name evidence="1" type="primary">pgghg</name>
    <name evidence="1" type="ORF">DAT39_000371</name>
</gene>
<dbReference type="EMBL" id="QNUK01000001">
    <property type="protein sequence ID" value="KAF5910093.1"/>
    <property type="molecule type" value="Genomic_DNA"/>
</dbReference>
<comment type="caution">
    <text evidence="1">The sequence shown here is derived from an EMBL/GenBank/DDBJ whole genome shotgun (WGS) entry which is preliminary data.</text>
</comment>
<keyword evidence="2" id="KW-1185">Reference proteome</keyword>
<reference evidence="1" key="1">
    <citation type="submission" date="2020-07" db="EMBL/GenBank/DDBJ databases">
        <title>Clarias magur genome sequencing, assembly and annotation.</title>
        <authorList>
            <person name="Kushwaha B."/>
            <person name="Kumar R."/>
            <person name="Das P."/>
            <person name="Joshi C.G."/>
            <person name="Kumar D."/>
            <person name="Nagpure N.S."/>
            <person name="Pandey M."/>
            <person name="Agarwal S."/>
            <person name="Srivastava S."/>
            <person name="Singh M."/>
            <person name="Sahoo L."/>
            <person name="Jayasankar P."/>
            <person name="Meher P.K."/>
            <person name="Koringa P.G."/>
            <person name="Iquebal M.A."/>
            <person name="Das S.P."/>
            <person name="Bit A."/>
            <person name="Patnaik S."/>
            <person name="Patel N."/>
            <person name="Shah T.M."/>
            <person name="Hinsu A."/>
            <person name="Jena J.K."/>
        </authorList>
    </citation>
    <scope>NUCLEOTIDE SEQUENCE</scope>
    <source>
        <strain evidence="1">CIFAMagur01</strain>
        <tissue evidence="1">Testis</tissue>
    </source>
</reference>
<proteinExistence type="predicted"/>
<feature type="non-terminal residue" evidence="1">
    <location>
        <position position="65"/>
    </location>
</feature>
<sequence>LGRPHQASTSILSRRQQLISHDFYITVNDSKGGWPTFGVLGFTPNIKYQCSRLHWSEPSQRFRKR</sequence>
<organism evidence="1 2">
    <name type="scientific">Clarias magur</name>
    <name type="common">Asian catfish</name>
    <name type="synonym">Macropteronotus magur</name>
    <dbReference type="NCBI Taxonomy" id="1594786"/>
    <lineage>
        <taxon>Eukaryota</taxon>
        <taxon>Metazoa</taxon>
        <taxon>Chordata</taxon>
        <taxon>Craniata</taxon>
        <taxon>Vertebrata</taxon>
        <taxon>Euteleostomi</taxon>
        <taxon>Actinopterygii</taxon>
        <taxon>Neopterygii</taxon>
        <taxon>Teleostei</taxon>
        <taxon>Ostariophysi</taxon>
        <taxon>Siluriformes</taxon>
        <taxon>Clariidae</taxon>
        <taxon>Clarias</taxon>
    </lineage>
</organism>